<gene>
    <name evidence="4" type="ORF">GSTENG00035704001</name>
</gene>
<dbReference type="AlphaFoldDB" id="Q4REM4"/>
<comment type="caution">
    <text evidence="4">The sequence shown here is derived from an EMBL/GenBank/DDBJ whole genome shotgun (WGS) entry which is preliminary data.</text>
</comment>
<dbReference type="GO" id="GO:0072669">
    <property type="term" value="C:tRNA-splicing ligase complex"/>
    <property type="evidence" value="ECO:0007669"/>
    <property type="project" value="TreeGrafter"/>
</dbReference>
<feature type="region of interest" description="Disordered" evidence="2">
    <location>
        <begin position="138"/>
        <end position="168"/>
    </location>
</feature>
<reference evidence="4" key="1">
    <citation type="journal article" date="2004" name="Nature">
        <title>Genome duplication in the teleost fish Tetraodon nigroviridis reveals the early vertebrate proto-karyotype.</title>
        <authorList>
            <person name="Jaillon O."/>
            <person name="Aury J.-M."/>
            <person name="Brunet F."/>
            <person name="Petit J.-L."/>
            <person name="Stange-Thomann N."/>
            <person name="Mauceli E."/>
            <person name="Bouneau L."/>
            <person name="Fischer C."/>
            <person name="Ozouf-Costaz C."/>
            <person name="Bernot A."/>
            <person name="Nicaud S."/>
            <person name="Jaffe D."/>
            <person name="Fisher S."/>
            <person name="Lutfalla G."/>
            <person name="Dossat C."/>
            <person name="Segurens B."/>
            <person name="Dasilva C."/>
            <person name="Salanoubat M."/>
            <person name="Levy M."/>
            <person name="Boudet N."/>
            <person name="Castellano S."/>
            <person name="Anthouard V."/>
            <person name="Jubin C."/>
            <person name="Castelli V."/>
            <person name="Katinka M."/>
            <person name="Vacherie B."/>
            <person name="Biemont C."/>
            <person name="Skalli Z."/>
            <person name="Cattolico L."/>
            <person name="Poulain J."/>
            <person name="De Berardinis V."/>
            <person name="Cruaud C."/>
            <person name="Duprat S."/>
            <person name="Brottier P."/>
            <person name="Coutanceau J.-P."/>
            <person name="Gouzy J."/>
            <person name="Parra G."/>
            <person name="Lardier G."/>
            <person name="Chapple C."/>
            <person name="McKernan K.J."/>
            <person name="McEwan P."/>
            <person name="Bosak S."/>
            <person name="Kellis M."/>
            <person name="Volff J.-N."/>
            <person name="Guigo R."/>
            <person name="Zody M.C."/>
            <person name="Mesirov J."/>
            <person name="Lindblad-Toh K."/>
            <person name="Birren B."/>
            <person name="Nusbaum C."/>
            <person name="Kahn D."/>
            <person name="Robinson-Rechavi M."/>
            <person name="Laudet V."/>
            <person name="Schachter V."/>
            <person name="Quetier F."/>
            <person name="Saurin W."/>
            <person name="Scarpelli C."/>
            <person name="Wincker P."/>
            <person name="Lander E.S."/>
            <person name="Weissenbach J."/>
            <person name="Roest Crollius H."/>
        </authorList>
    </citation>
    <scope>NUCLEOTIDE SEQUENCE [LARGE SCALE GENOMIC DNA]</scope>
</reference>
<evidence type="ECO:0000256" key="2">
    <source>
        <dbReference type="SAM" id="MobiDB-lite"/>
    </source>
</evidence>
<feature type="region of interest" description="Disordered" evidence="2">
    <location>
        <begin position="322"/>
        <end position="350"/>
    </location>
</feature>
<evidence type="ECO:0000256" key="1">
    <source>
        <dbReference type="ARBA" id="ARBA00007218"/>
    </source>
</evidence>
<keyword evidence="3" id="KW-0472">Membrane</keyword>
<dbReference type="OrthoDB" id="512356at2759"/>
<comment type="similarity">
    <text evidence="1">Belongs to the FAM98 family.</text>
</comment>
<dbReference type="InterPro" id="IPR018797">
    <property type="entry name" value="FAM98"/>
</dbReference>
<name>Q4REM4_TETNG</name>
<feature type="non-terminal residue" evidence="4">
    <location>
        <position position="1"/>
    </location>
</feature>
<keyword evidence="3" id="KW-0812">Transmembrane</keyword>
<dbReference type="Pfam" id="PF10239">
    <property type="entry name" value="DUF2465"/>
    <property type="match status" value="1"/>
</dbReference>
<reference evidence="4" key="2">
    <citation type="submission" date="2004-02" db="EMBL/GenBank/DDBJ databases">
        <authorList>
            <consortium name="Genoscope"/>
            <consortium name="Whitehead Institute Centre for Genome Research"/>
        </authorList>
    </citation>
    <scope>NUCLEOTIDE SEQUENCE</scope>
</reference>
<dbReference type="PANTHER" id="PTHR31353:SF5">
    <property type="entry name" value="IM:7138535"/>
    <property type="match status" value="1"/>
</dbReference>
<dbReference type="PANTHER" id="PTHR31353">
    <property type="entry name" value="FAM98"/>
    <property type="match status" value="1"/>
</dbReference>
<proteinExistence type="inferred from homology"/>
<sequence>MDRSGETVSAIKALGYPGLSCLKRCECDELPCPLLTWLHAELKSASAKEPNGGVLLVGELRKFLADMFCPPSLLTSEVLGPSELNKITGEKWLASMLYVWIFAFPTVWFTTTILFNPIEFLVSELLAAQIIKHKNMHPKELTEEESEKEQRIEDPSREEEENGDFGQKDQRIAEVQAEWVLLLHALDMDTSSQFPDVLSEVEARLTRLPSGGMQDSLLKTRLTPDQWMKLGKLDEVLTADYRCRRQMMIKRFQVTLESFAWGEKEKERSEALSTVPPLSSLARSSRVSPSFLLAAREDQSFILPIKAGRSTSIYKVLMGSVPDRGGRPGEIEPPMPAWEGRRAQGKQWGK</sequence>
<accession>Q4REM4</accession>
<dbReference type="EMBL" id="CAAE01015123">
    <property type="protein sequence ID" value="CAG13158.1"/>
    <property type="molecule type" value="Genomic_DNA"/>
</dbReference>
<organism evidence="4">
    <name type="scientific">Tetraodon nigroviridis</name>
    <name type="common">Spotted green pufferfish</name>
    <name type="synonym">Chelonodon nigroviridis</name>
    <dbReference type="NCBI Taxonomy" id="99883"/>
    <lineage>
        <taxon>Eukaryota</taxon>
        <taxon>Metazoa</taxon>
        <taxon>Chordata</taxon>
        <taxon>Craniata</taxon>
        <taxon>Vertebrata</taxon>
        <taxon>Euteleostomi</taxon>
        <taxon>Actinopterygii</taxon>
        <taxon>Neopterygii</taxon>
        <taxon>Teleostei</taxon>
        <taxon>Neoteleostei</taxon>
        <taxon>Acanthomorphata</taxon>
        <taxon>Eupercaria</taxon>
        <taxon>Tetraodontiformes</taxon>
        <taxon>Tetradontoidea</taxon>
        <taxon>Tetraodontidae</taxon>
        <taxon>Tetraodon</taxon>
    </lineage>
</organism>
<keyword evidence="3" id="KW-1133">Transmembrane helix</keyword>
<evidence type="ECO:0000256" key="3">
    <source>
        <dbReference type="SAM" id="Phobius"/>
    </source>
</evidence>
<evidence type="ECO:0000313" key="4">
    <source>
        <dbReference type="EMBL" id="CAG13158.1"/>
    </source>
</evidence>
<feature type="transmembrane region" description="Helical" evidence="3">
    <location>
        <begin position="92"/>
        <end position="115"/>
    </location>
</feature>
<dbReference type="KEGG" id="tng:GSTEN00035704G001"/>
<protein>
    <submittedName>
        <fullName evidence="4">(spotted green pufferfish) hypothetical protein</fullName>
    </submittedName>
</protein>